<name>A0AAD5RGX9_9PEZI</name>
<accession>A0AAD5RGX9</accession>
<sequence length="165" mass="19060">MASGTPARMNCQKFLEYIRAFDKRDYKVQHSFYSNNVQLILPDPAIPPLKGKDAIMAHYAPIHAAADEMVVPIVVMCDGKRVWFHMHAYFQYKQDVDKAVHDFQVKKGDILKIDNAAVYEIDENGLMERIECRLFGMDLLGQVDVKKYIKESESLADPEIRLFNY</sequence>
<dbReference type="Proteomes" id="UP001201980">
    <property type="component" value="Unassembled WGS sequence"/>
</dbReference>
<dbReference type="Pfam" id="PF12680">
    <property type="entry name" value="SnoaL_2"/>
    <property type="match status" value="1"/>
</dbReference>
<gene>
    <name evidence="2" type="ORF">MKZ38_009713</name>
</gene>
<keyword evidence="3" id="KW-1185">Reference proteome</keyword>
<dbReference type="InterPro" id="IPR037401">
    <property type="entry name" value="SnoaL-like"/>
</dbReference>
<feature type="domain" description="SnoaL-like" evidence="1">
    <location>
        <begin position="16"/>
        <end position="127"/>
    </location>
</feature>
<evidence type="ECO:0000313" key="3">
    <source>
        <dbReference type="Proteomes" id="UP001201980"/>
    </source>
</evidence>
<dbReference type="InterPro" id="IPR032710">
    <property type="entry name" value="NTF2-like_dom_sf"/>
</dbReference>
<comment type="caution">
    <text evidence="2">The sequence shown here is derived from an EMBL/GenBank/DDBJ whole genome shotgun (WGS) entry which is preliminary data.</text>
</comment>
<protein>
    <recommendedName>
        <fullName evidence="1">SnoaL-like domain-containing protein</fullName>
    </recommendedName>
</protein>
<dbReference type="AlphaFoldDB" id="A0AAD5RGX9"/>
<evidence type="ECO:0000259" key="1">
    <source>
        <dbReference type="Pfam" id="PF12680"/>
    </source>
</evidence>
<dbReference type="Gene3D" id="3.10.450.50">
    <property type="match status" value="1"/>
</dbReference>
<evidence type="ECO:0000313" key="2">
    <source>
        <dbReference type="EMBL" id="KAJ2892475.1"/>
    </source>
</evidence>
<dbReference type="SUPFAM" id="SSF54427">
    <property type="entry name" value="NTF2-like"/>
    <property type="match status" value="1"/>
</dbReference>
<organism evidence="2 3">
    <name type="scientific">Zalerion maritima</name>
    <dbReference type="NCBI Taxonomy" id="339359"/>
    <lineage>
        <taxon>Eukaryota</taxon>
        <taxon>Fungi</taxon>
        <taxon>Dikarya</taxon>
        <taxon>Ascomycota</taxon>
        <taxon>Pezizomycotina</taxon>
        <taxon>Sordariomycetes</taxon>
        <taxon>Lulworthiomycetidae</taxon>
        <taxon>Lulworthiales</taxon>
        <taxon>Lulworthiaceae</taxon>
        <taxon>Zalerion</taxon>
    </lineage>
</organism>
<proteinExistence type="predicted"/>
<reference evidence="2" key="1">
    <citation type="submission" date="2022-07" db="EMBL/GenBank/DDBJ databases">
        <title>Draft genome sequence of Zalerion maritima ATCC 34329, a (micro)plastics degrading marine fungus.</title>
        <authorList>
            <person name="Paco A."/>
            <person name="Goncalves M.F.M."/>
            <person name="Rocha-Santos T.A.P."/>
            <person name="Alves A."/>
        </authorList>
    </citation>
    <scope>NUCLEOTIDE SEQUENCE</scope>
    <source>
        <strain evidence="2">ATCC 34329</strain>
    </source>
</reference>
<dbReference type="EMBL" id="JAKWBI020000796">
    <property type="protein sequence ID" value="KAJ2892475.1"/>
    <property type="molecule type" value="Genomic_DNA"/>
</dbReference>